<dbReference type="Proteomes" id="UP000196036">
    <property type="component" value="Unassembled WGS sequence"/>
</dbReference>
<evidence type="ECO:0000313" key="8">
    <source>
        <dbReference type="Proteomes" id="UP000284495"/>
    </source>
</evidence>
<evidence type="ECO:0000313" key="9">
    <source>
        <dbReference type="Proteomes" id="UP000434604"/>
    </source>
</evidence>
<evidence type="ECO:0000313" key="3">
    <source>
        <dbReference type="EMBL" id="OUQ61981.1"/>
    </source>
</evidence>
<evidence type="ECO:0000313" key="7">
    <source>
        <dbReference type="Proteomes" id="UP000284417"/>
    </source>
</evidence>
<dbReference type="EMBL" id="WDER01000169">
    <property type="protein sequence ID" value="KAB6077544.1"/>
    <property type="molecule type" value="Genomic_DNA"/>
</dbReference>
<evidence type="ECO:0000313" key="4">
    <source>
        <dbReference type="EMBL" id="RHK88120.1"/>
    </source>
</evidence>
<name>A0A1Y4UW09_9BACE</name>
<dbReference type="AlphaFoldDB" id="A0A1Y4UW09"/>
<organism evidence="3 6">
    <name type="scientific">Bacteroides xylanisolvens</name>
    <dbReference type="NCBI Taxonomy" id="371601"/>
    <lineage>
        <taxon>Bacteria</taxon>
        <taxon>Pseudomonadati</taxon>
        <taxon>Bacteroidota</taxon>
        <taxon>Bacteroidia</taxon>
        <taxon>Bacteroidales</taxon>
        <taxon>Bacteroidaceae</taxon>
        <taxon>Bacteroides</taxon>
    </lineage>
</organism>
<dbReference type="Proteomes" id="UP000284495">
    <property type="component" value="Unassembled WGS sequence"/>
</dbReference>
<gene>
    <name evidence="3" type="ORF">B5E52_22310</name>
    <name evidence="5" type="ORF">DW027_28265</name>
    <name evidence="4" type="ORF">DW042_24330</name>
    <name evidence="2" type="ORF">GA398_25610</name>
    <name evidence="1" type="ORF">GA560_25355</name>
</gene>
<evidence type="ECO:0000313" key="10">
    <source>
        <dbReference type="Proteomes" id="UP000474077"/>
    </source>
</evidence>
<sequence length="187" mass="22884">MERNNVKEKNIVEQGKGKIKLIYVLNKGIVARNNVGDIMFFQFGQNITPYLVLPYDYMEADPEYPECTEVYSFFNEGFAFWVSKKDRDVLYKMVCMSSFIFEGYELIGMEYDKFISLKLLYPDYVQYDSEYPGSNINFRHYTIYYFCKYQFVFYVWRGKIRRVYLKDRFFRNKTYYMRNFDVVKYEE</sequence>
<comment type="caution">
    <text evidence="3">The sequence shown here is derived from an EMBL/GenBank/DDBJ whole genome shotgun (WGS) entry which is preliminary data.</text>
</comment>
<dbReference type="EMBL" id="QROC01000076">
    <property type="protein sequence ID" value="RHK88120.1"/>
    <property type="molecule type" value="Genomic_DNA"/>
</dbReference>
<reference evidence="6" key="1">
    <citation type="submission" date="2017-04" db="EMBL/GenBank/DDBJ databases">
        <title>Function of individual gut microbiota members based on whole genome sequencing of pure cultures obtained from chicken caecum.</title>
        <authorList>
            <person name="Medvecky M."/>
            <person name="Cejkova D."/>
            <person name="Polansky O."/>
            <person name="Karasova D."/>
            <person name="Kubasova T."/>
            <person name="Cizek A."/>
            <person name="Rychlik I."/>
        </authorList>
    </citation>
    <scope>NUCLEOTIDE SEQUENCE [LARGE SCALE GENOMIC DNA]</scope>
    <source>
        <strain evidence="6">An109</strain>
    </source>
</reference>
<dbReference type="EMBL" id="NFLW01000087">
    <property type="protein sequence ID" value="OUQ61981.1"/>
    <property type="molecule type" value="Genomic_DNA"/>
</dbReference>
<evidence type="ECO:0000313" key="6">
    <source>
        <dbReference type="Proteomes" id="UP000196036"/>
    </source>
</evidence>
<evidence type="ECO:0000313" key="2">
    <source>
        <dbReference type="EMBL" id="KAB6138139.1"/>
    </source>
</evidence>
<reference evidence="3" key="2">
    <citation type="journal article" date="2018" name="BMC Genomics">
        <title>Whole genome sequencing and function prediction of 133 gut anaerobes isolated from chicken caecum in pure cultures.</title>
        <authorList>
            <person name="Medvecky M."/>
            <person name="Cejkova D."/>
            <person name="Polansky O."/>
            <person name="Karasova D."/>
            <person name="Kubasova T."/>
            <person name="Cizek A."/>
            <person name="Rychlik I."/>
        </authorList>
    </citation>
    <scope>NUCLEOTIDE SEQUENCE</scope>
    <source>
        <strain evidence="3">An109</strain>
    </source>
</reference>
<proteinExistence type="predicted"/>
<reference evidence="7 8" key="3">
    <citation type="submission" date="2018-08" db="EMBL/GenBank/DDBJ databases">
        <title>A genome reference for cultivated species of the human gut microbiota.</title>
        <authorList>
            <person name="Zou Y."/>
            <person name="Xue W."/>
            <person name="Luo G."/>
        </authorList>
    </citation>
    <scope>NUCLEOTIDE SEQUENCE [LARGE SCALE GENOMIC DNA]</scope>
    <source>
        <strain evidence="5 8">AF38-2</strain>
        <strain evidence="4 7">AF39-6AC</strain>
    </source>
</reference>
<dbReference type="RefSeq" id="WP_008023711.1">
    <property type="nucleotide sequence ID" value="NZ_JAASHA010000045.1"/>
</dbReference>
<protein>
    <submittedName>
        <fullName evidence="3">Uncharacterized protein</fullName>
    </submittedName>
</protein>
<dbReference type="Proteomes" id="UP000474077">
    <property type="component" value="Unassembled WGS sequence"/>
</dbReference>
<reference evidence="9 10" key="4">
    <citation type="journal article" date="2019" name="Nat. Med.">
        <title>A library of human gut bacterial isolates paired with longitudinal multiomics data enables mechanistic microbiome research.</title>
        <authorList>
            <person name="Poyet M."/>
            <person name="Groussin M."/>
            <person name="Gibbons S.M."/>
            <person name="Avila-Pacheco J."/>
            <person name="Jiang X."/>
            <person name="Kearney S.M."/>
            <person name="Perrotta A.R."/>
            <person name="Berdy B."/>
            <person name="Zhao S."/>
            <person name="Lieberman T.D."/>
            <person name="Swanson P.K."/>
            <person name="Smith M."/>
            <person name="Roesemann S."/>
            <person name="Alexander J.E."/>
            <person name="Rich S.A."/>
            <person name="Livny J."/>
            <person name="Vlamakis H."/>
            <person name="Clish C."/>
            <person name="Bullock K."/>
            <person name="Deik A."/>
            <person name="Scott J."/>
            <person name="Pierce K.A."/>
            <person name="Xavier R.J."/>
            <person name="Alm E.J."/>
        </authorList>
    </citation>
    <scope>NUCLEOTIDE SEQUENCE [LARGE SCALE GENOMIC DNA]</scope>
    <source>
        <strain evidence="2 9">BIOML-A58</strain>
        <strain evidence="1 10">BIOML-A73</strain>
    </source>
</reference>
<dbReference type="Proteomes" id="UP000434604">
    <property type="component" value="Unassembled WGS sequence"/>
</dbReference>
<dbReference type="Proteomes" id="UP000284417">
    <property type="component" value="Unassembled WGS sequence"/>
</dbReference>
<dbReference type="EMBL" id="WDED01000088">
    <property type="protein sequence ID" value="KAB6138139.1"/>
    <property type="molecule type" value="Genomic_DNA"/>
</dbReference>
<dbReference type="EMBL" id="QROO01000094">
    <property type="protein sequence ID" value="RHL28826.1"/>
    <property type="molecule type" value="Genomic_DNA"/>
</dbReference>
<evidence type="ECO:0000313" key="1">
    <source>
        <dbReference type="EMBL" id="KAB6077544.1"/>
    </source>
</evidence>
<accession>A0A1Y4UW09</accession>
<evidence type="ECO:0000313" key="5">
    <source>
        <dbReference type="EMBL" id="RHL28826.1"/>
    </source>
</evidence>